<evidence type="ECO:0000313" key="4">
    <source>
        <dbReference type="Proteomes" id="UP000033103"/>
    </source>
</evidence>
<feature type="coiled-coil region" evidence="1">
    <location>
        <begin position="58"/>
        <end position="85"/>
    </location>
</feature>
<accession>A0A0E3UUM4</accession>
<organism evidence="3 4">
    <name type="scientific">Sneathia vaginalis</name>
    <dbReference type="NCBI Taxonomy" id="187101"/>
    <lineage>
        <taxon>Bacteria</taxon>
        <taxon>Fusobacteriati</taxon>
        <taxon>Fusobacteriota</taxon>
        <taxon>Fusobacteriia</taxon>
        <taxon>Fusobacteriales</taxon>
        <taxon>Leptotrichiaceae</taxon>
        <taxon>Sneathia</taxon>
    </lineage>
</organism>
<evidence type="ECO:0000313" key="3">
    <source>
        <dbReference type="EMBL" id="AKC95418.1"/>
    </source>
</evidence>
<sequence length="107" mass="12161">MYRTRTINRVRSRKVLRVFGVAVPATVQEISVSVLLVLSFTVVNIFSYSSLYASARHNEMLKEQLVALKKENSSLEETKANMVNIKEIQNKAESLGFVHNNSVNYIK</sequence>
<keyword evidence="1" id="KW-0175">Coiled coil</keyword>
<dbReference type="Proteomes" id="UP000033103">
    <property type="component" value="Chromosome"/>
</dbReference>
<dbReference type="OrthoDB" id="9926716at2"/>
<reference evidence="3 4" key="1">
    <citation type="journal article" date="2012" name="BMC Genomics">
        <title>Genomic sequence analysis and characterization of Sneathia amnii sp. nov.</title>
        <authorList>
            <consortium name="Vaginal Microbiome Consortium (additional members)"/>
            <person name="Harwich M.D.Jr."/>
            <person name="Serrano M.G."/>
            <person name="Fettweis J.M."/>
            <person name="Alves J.M."/>
            <person name="Reimers M.A."/>
            <person name="Buck G.A."/>
            <person name="Jefferson K.K."/>
        </authorList>
    </citation>
    <scope>NUCLEOTIDE SEQUENCE [LARGE SCALE GENOMIC DNA]</scope>
    <source>
        <strain evidence="3 4">SN35</strain>
    </source>
</reference>
<protein>
    <recommendedName>
        <fullName evidence="5">Cell division protein FtsL</fullName>
    </recommendedName>
</protein>
<keyword evidence="2" id="KW-1133">Transmembrane helix</keyword>
<dbReference type="RefSeq" id="WP_046328524.1">
    <property type="nucleotide sequence ID" value="NZ_CP011280.1"/>
</dbReference>
<keyword evidence="2" id="KW-0472">Membrane</keyword>
<dbReference type="EMBL" id="CP011280">
    <property type="protein sequence ID" value="AKC95418.1"/>
    <property type="molecule type" value="Genomic_DNA"/>
</dbReference>
<keyword evidence="4" id="KW-1185">Reference proteome</keyword>
<name>A0A0E3UUM4_9FUSO</name>
<proteinExistence type="predicted"/>
<evidence type="ECO:0008006" key="5">
    <source>
        <dbReference type="Google" id="ProtNLM"/>
    </source>
</evidence>
<dbReference type="STRING" id="187101.VC03_02510"/>
<gene>
    <name evidence="3" type="ORF">VC03_02510</name>
</gene>
<dbReference type="HOGENOM" id="CLU_2208315_0_0_0"/>
<dbReference type="AlphaFoldDB" id="A0A0E3UUM4"/>
<evidence type="ECO:0000256" key="2">
    <source>
        <dbReference type="SAM" id="Phobius"/>
    </source>
</evidence>
<dbReference type="PATRIC" id="fig|1069640.6.peg.482"/>
<dbReference type="KEGG" id="sns:VC03_02510"/>
<feature type="transmembrane region" description="Helical" evidence="2">
    <location>
        <begin position="21"/>
        <end position="46"/>
    </location>
</feature>
<keyword evidence="2" id="KW-0812">Transmembrane</keyword>
<evidence type="ECO:0000256" key="1">
    <source>
        <dbReference type="SAM" id="Coils"/>
    </source>
</evidence>